<sequence>MRTKIITRISLLLGFVVAISACSSQKQDPVEAPEKWVLSESLLKQLKIDTATNSPVECEIDLTGKITANEDQAARIFPFISGIVTSVKVHSGDFVQRGEVLATIKSGEMAGYSADIAIAKGNVSAAQKQYDIAQSFLKNGLGTEQEVTKAKTELETAAAELERAKSVIAVNGGSSEDNYVIKSPVPGFVIQKSATENLHWRSDNADPIFVIADLKNVWAMLNVYESDIANIKAGDQVEISTLSYPGKIFYGKIEKLYNILDPESKVMKARVVIDNPGYLLKPEMFVSVKAKRHINDEMLSIPSRGIIFDHDKYYVLVLADNPAKVAVREIQVAKTLENRAYISSGLQNGDKVIASKQVFIYESLQQ</sequence>
<gene>
    <name evidence="7" type="ORF">COR50_10195</name>
</gene>
<dbReference type="FunFam" id="2.40.30.170:FF:000010">
    <property type="entry name" value="Efflux RND transporter periplasmic adaptor subunit"/>
    <property type="match status" value="1"/>
</dbReference>
<dbReference type="InterPro" id="IPR058792">
    <property type="entry name" value="Beta-barrel_RND_2"/>
</dbReference>
<accession>A0A291QU62</accession>
<dbReference type="GO" id="GO:0030313">
    <property type="term" value="C:cell envelope"/>
    <property type="evidence" value="ECO:0007669"/>
    <property type="project" value="TreeGrafter"/>
</dbReference>
<dbReference type="KEGG" id="cbae:COR50_10195"/>
<feature type="chain" id="PRO_5012651798" evidence="3">
    <location>
        <begin position="27"/>
        <end position="366"/>
    </location>
</feature>
<dbReference type="AlphaFoldDB" id="A0A291QU62"/>
<dbReference type="InterPro" id="IPR006143">
    <property type="entry name" value="RND_pump_MFP"/>
</dbReference>
<dbReference type="Proteomes" id="UP000220133">
    <property type="component" value="Chromosome"/>
</dbReference>
<keyword evidence="3" id="KW-0732">Signal</keyword>
<feature type="domain" description="CzcB-like barrel-sandwich hybrid" evidence="6">
    <location>
        <begin position="73"/>
        <end position="200"/>
    </location>
</feature>
<evidence type="ECO:0000313" key="8">
    <source>
        <dbReference type="Proteomes" id="UP000220133"/>
    </source>
</evidence>
<dbReference type="Gene3D" id="2.40.420.20">
    <property type="match status" value="1"/>
</dbReference>
<evidence type="ECO:0000256" key="2">
    <source>
        <dbReference type="ARBA" id="ARBA00022448"/>
    </source>
</evidence>
<feature type="signal peptide" evidence="3">
    <location>
        <begin position="1"/>
        <end position="26"/>
    </location>
</feature>
<feature type="domain" description="CusB-like beta-barrel" evidence="4">
    <location>
        <begin position="216"/>
        <end position="291"/>
    </location>
</feature>
<protein>
    <submittedName>
        <fullName evidence="7">Efflux transporter periplasmic adaptor subunit</fullName>
    </submittedName>
</protein>
<dbReference type="GO" id="GO:0015679">
    <property type="term" value="P:plasma membrane copper ion transport"/>
    <property type="evidence" value="ECO:0007669"/>
    <property type="project" value="TreeGrafter"/>
</dbReference>
<dbReference type="Pfam" id="PF25967">
    <property type="entry name" value="RND-MFP_C"/>
    <property type="match status" value="1"/>
</dbReference>
<dbReference type="Gene3D" id="2.40.30.170">
    <property type="match status" value="1"/>
</dbReference>
<dbReference type="PANTHER" id="PTHR30097:SF4">
    <property type="entry name" value="SLR6042 PROTEIN"/>
    <property type="match status" value="1"/>
</dbReference>
<dbReference type="GO" id="GO:0016020">
    <property type="term" value="C:membrane"/>
    <property type="evidence" value="ECO:0007669"/>
    <property type="project" value="InterPro"/>
</dbReference>
<comment type="similarity">
    <text evidence="1">Belongs to the membrane fusion protein (MFP) (TC 8.A.1) family.</text>
</comment>
<evidence type="ECO:0000313" key="7">
    <source>
        <dbReference type="EMBL" id="ATL47508.1"/>
    </source>
</evidence>
<dbReference type="Pfam" id="PF25954">
    <property type="entry name" value="Beta-barrel_RND_2"/>
    <property type="match status" value="1"/>
</dbReference>
<dbReference type="Pfam" id="PF25973">
    <property type="entry name" value="BSH_CzcB"/>
    <property type="match status" value="1"/>
</dbReference>
<keyword evidence="2" id="KW-0813">Transport</keyword>
<dbReference type="InterPro" id="IPR058647">
    <property type="entry name" value="BSH_CzcB-like"/>
</dbReference>
<name>A0A291QU62_9BACT</name>
<dbReference type="NCBIfam" id="TIGR01730">
    <property type="entry name" value="RND_mfp"/>
    <property type="match status" value="1"/>
</dbReference>
<organism evidence="7 8">
    <name type="scientific">Chitinophaga caeni</name>
    <dbReference type="NCBI Taxonomy" id="2029983"/>
    <lineage>
        <taxon>Bacteria</taxon>
        <taxon>Pseudomonadati</taxon>
        <taxon>Bacteroidota</taxon>
        <taxon>Chitinophagia</taxon>
        <taxon>Chitinophagales</taxon>
        <taxon>Chitinophagaceae</taxon>
        <taxon>Chitinophaga</taxon>
    </lineage>
</organism>
<dbReference type="SUPFAM" id="SSF111369">
    <property type="entry name" value="HlyD-like secretion proteins"/>
    <property type="match status" value="1"/>
</dbReference>
<dbReference type="InterPro" id="IPR058627">
    <property type="entry name" value="MdtA-like_C"/>
</dbReference>
<reference evidence="7 8" key="1">
    <citation type="submission" date="2017-10" db="EMBL/GenBank/DDBJ databases">
        <title>Paenichitinophaga pekingensis gen. nov., sp. nov., isolated from activated sludge.</title>
        <authorList>
            <person name="Jin D."/>
            <person name="Kong X."/>
            <person name="Deng Y."/>
            <person name="Bai Z."/>
        </authorList>
    </citation>
    <scope>NUCLEOTIDE SEQUENCE [LARGE SCALE GENOMIC DNA]</scope>
    <source>
        <strain evidence="7 8">13</strain>
    </source>
</reference>
<evidence type="ECO:0000259" key="6">
    <source>
        <dbReference type="Pfam" id="PF25973"/>
    </source>
</evidence>
<keyword evidence="8" id="KW-1185">Reference proteome</keyword>
<dbReference type="RefSeq" id="WP_098193885.1">
    <property type="nucleotide sequence ID" value="NZ_CP023777.1"/>
</dbReference>
<dbReference type="InterPro" id="IPR051909">
    <property type="entry name" value="MFP_Cation_Efflux"/>
</dbReference>
<evidence type="ECO:0000259" key="5">
    <source>
        <dbReference type="Pfam" id="PF25967"/>
    </source>
</evidence>
<evidence type="ECO:0000256" key="3">
    <source>
        <dbReference type="SAM" id="SignalP"/>
    </source>
</evidence>
<dbReference type="EMBL" id="CP023777">
    <property type="protein sequence ID" value="ATL47508.1"/>
    <property type="molecule type" value="Genomic_DNA"/>
</dbReference>
<dbReference type="PANTHER" id="PTHR30097">
    <property type="entry name" value="CATION EFFLUX SYSTEM PROTEIN CUSB"/>
    <property type="match status" value="1"/>
</dbReference>
<feature type="domain" description="Multidrug resistance protein MdtA-like C-terminal permuted SH3" evidence="5">
    <location>
        <begin position="301"/>
        <end position="355"/>
    </location>
</feature>
<dbReference type="Gene3D" id="2.40.50.100">
    <property type="match status" value="1"/>
</dbReference>
<proteinExistence type="inferred from homology"/>
<evidence type="ECO:0000259" key="4">
    <source>
        <dbReference type="Pfam" id="PF25954"/>
    </source>
</evidence>
<evidence type="ECO:0000256" key="1">
    <source>
        <dbReference type="ARBA" id="ARBA00009477"/>
    </source>
</evidence>
<dbReference type="GO" id="GO:0060003">
    <property type="term" value="P:copper ion export"/>
    <property type="evidence" value="ECO:0007669"/>
    <property type="project" value="TreeGrafter"/>
</dbReference>
<dbReference type="PROSITE" id="PS51257">
    <property type="entry name" value="PROKAR_LIPOPROTEIN"/>
    <property type="match status" value="1"/>
</dbReference>
<dbReference type="GO" id="GO:0022857">
    <property type="term" value="F:transmembrane transporter activity"/>
    <property type="evidence" value="ECO:0007669"/>
    <property type="project" value="InterPro"/>
</dbReference>
<dbReference type="OrthoDB" id="9806939at2"/>